<dbReference type="HOGENOM" id="CLU_1815475_0_0_1"/>
<dbReference type="Proteomes" id="UP000053841">
    <property type="component" value="Unassembled WGS sequence"/>
</dbReference>
<protein>
    <submittedName>
        <fullName evidence="2">Uncharacterized protein</fullName>
    </submittedName>
</protein>
<reference evidence="2 3" key="1">
    <citation type="journal article" date="2013" name="PLoS Genet.">
        <title>Comparative genome structure, secondary metabolite, and effector coding capacity across Cochliobolus pathogens.</title>
        <authorList>
            <person name="Condon B.J."/>
            <person name="Leng Y."/>
            <person name="Wu D."/>
            <person name="Bushley K.E."/>
            <person name="Ohm R.A."/>
            <person name="Otillar R."/>
            <person name="Martin J."/>
            <person name="Schackwitz W."/>
            <person name="Grimwood J."/>
            <person name="MohdZainudin N."/>
            <person name="Xue C."/>
            <person name="Wang R."/>
            <person name="Manning V.A."/>
            <person name="Dhillon B."/>
            <person name="Tu Z.J."/>
            <person name="Steffenson B.J."/>
            <person name="Salamov A."/>
            <person name="Sun H."/>
            <person name="Lowry S."/>
            <person name="LaButti K."/>
            <person name="Han J."/>
            <person name="Copeland A."/>
            <person name="Lindquist E."/>
            <person name="Barry K."/>
            <person name="Schmutz J."/>
            <person name="Baker S.E."/>
            <person name="Ciuffetti L.M."/>
            <person name="Grigoriev I.V."/>
            <person name="Zhong S."/>
            <person name="Turgeon B.G."/>
        </authorList>
    </citation>
    <scope>NUCLEOTIDE SEQUENCE [LARGE SCALE GENOMIC DNA]</scope>
    <source>
        <strain evidence="2 3">26-R-13</strain>
    </source>
</reference>
<dbReference type="GeneID" id="19153023"/>
<sequence>MSIGSLNHHHHQLSNTSATTTTPCKTNIITISHLASRAVRPHPTEPLTPAEPSNPIITPPHQSHPIPSRPSHPISPIGTRRTAHHPYHFLHPSLHSTVRADPHSRRTHLTIRVLNIPTTSRRCQAPFPKSLKPLTPPCHTPN</sequence>
<proteinExistence type="predicted"/>
<feature type="compositionally biased region" description="Low complexity" evidence="1">
    <location>
        <begin position="59"/>
        <end position="77"/>
    </location>
</feature>
<organism evidence="2 3">
    <name type="scientific">Cochliobolus carbonum (strain 26-R-13)</name>
    <name type="common">Maize leaf spot fungus</name>
    <name type="synonym">Bipolaris zeicola</name>
    <dbReference type="NCBI Taxonomy" id="930089"/>
    <lineage>
        <taxon>Eukaryota</taxon>
        <taxon>Fungi</taxon>
        <taxon>Dikarya</taxon>
        <taxon>Ascomycota</taxon>
        <taxon>Pezizomycotina</taxon>
        <taxon>Dothideomycetes</taxon>
        <taxon>Pleosporomycetidae</taxon>
        <taxon>Pleosporales</taxon>
        <taxon>Pleosporineae</taxon>
        <taxon>Pleosporaceae</taxon>
        <taxon>Bipolaris</taxon>
    </lineage>
</organism>
<name>W6Y7C5_COCC2</name>
<feature type="region of interest" description="Disordered" evidence="1">
    <location>
        <begin position="41"/>
        <end position="80"/>
    </location>
</feature>
<gene>
    <name evidence="2" type="ORF">COCCADRAFT_90681</name>
</gene>
<evidence type="ECO:0000313" key="2">
    <source>
        <dbReference type="EMBL" id="EUC35517.1"/>
    </source>
</evidence>
<evidence type="ECO:0000256" key="1">
    <source>
        <dbReference type="SAM" id="MobiDB-lite"/>
    </source>
</evidence>
<dbReference type="AlphaFoldDB" id="W6Y7C5"/>
<keyword evidence="3" id="KW-1185">Reference proteome</keyword>
<evidence type="ECO:0000313" key="3">
    <source>
        <dbReference type="Proteomes" id="UP000053841"/>
    </source>
</evidence>
<dbReference type="EMBL" id="KI964574">
    <property type="protein sequence ID" value="EUC35517.1"/>
    <property type="molecule type" value="Genomic_DNA"/>
</dbReference>
<accession>W6Y7C5</accession>
<dbReference type="KEGG" id="bze:COCCADRAFT_90681"/>
<dbReference type="RefSeq" id="XP_007710223.1">
    <property type="nucleotide sequence ID" value="XM_007712033.1"/>
</dbReference>
<feature type="region of interest" description="Disordered" evidence="1">
    <location>
        <begin position="1"/>
        <end position="21"/>
    </location>
</feature>